<dbReference type="InterPro" id="IPR006619">
    <property type="entry name" value="PGRP_domain_met/bac"/>
</dbReference>
<reference evidence="7" key="1">
    <citation type="submission" date="2020-11" db="EMBL/GenBank/DDBJ databases">
        <authorList>
            <person name="Tran Van P."/>
        </authorList>
    </citation>
    <scope>NUCLEOTIDE SEQUENCE</scope>
</reference>
<evidence type="ECO:0000256" key="2">
    <source>
        <dbReference type="ARBA" id="ARBA00022588"/>
    </source>
</evidence>
<dbReference type="SMART" id="SM00701">
    <property type="entry name" value="PGRP"/>
    <property type="match status" value="1"/>
</dbReference>
<evidence type="ECO:0000256" key="3">
    <source>
        <dbReference type="ARBA" id="ARBA00022859"/>
    </source>
</evidence>
<dbReference type="SUPFAM" id="SSF55846">
    <property type="entry name" value="N-acetylmuramoyl-L-alanine amidase-like"/>
    <property type="match status" value="1"/>
</dbReference>
<sequence length="621" mass="70106">MSNDVIVDLPMPQHVARDRDTEVLRSSTADESRTNAAYSDSDSDSWEDQANVDQDEGVQHEPCDLDAALQASTPTSVYMEGSRDVQIGSRLHYNAPVTINQYVHVLRSDSETQKEVVAESRTNANNNNSCSLNNEPQEYTPGVTVTTVKPPLLHRPTYWGLISGAVILVIAGLMFTVYYFKTGDPSSTYPPPAEDMPVLPFLDPPGEEWSTFVQETIFRSAGCMRPCWYTDYNKEMLSHSNKHITMLANTYDDKPNSTLPNGHRIISKSDWRGRPPKYVRPLVQPTPYVVITHTAGNRCSDFNTCATQLRNIQDQHVGENNMPDIGYNFCVGDDGNIYVGRGWDVTNMLDGWVRSLKESKSLPSRSLQESKSLPSKGLQESKSLQSKGRQENKSLLFKGLQETKSLPSKGRQENKSLPYKGLQESKSLPFQRLQERRISPPLSQSQERRLSRTRLVAPEGSEKLRRETARTLCHSKDIEDNCDAPYDSLIVREKGQTWRNIPTESLLAAMVAILQENIILVRRYFKKKVVLSESWSDVIHKSPFHLGQQVCSFINSGWLEMKEQTPVVLVKMTTTGTIPDCLTNQGNLSTPVQDLSHHLPYRHPDSYEIDDLNQKFSIWGP</sequence>
<feature type="transmembrane region" description="Helical" evidence="5">
    <location>
        <begin position="158"/>
        <end position="180"/>
    </location>
</feature>
<evidence type="ECO:0000259" key="6">
    <source>
        <dbReference type="SMART" id="SM00701"/>
    </source>
</evidence>
<organism evidence="7">
    <name type="scientific">Timema bartmani</name>
    <dbReference type="NCBI Taxonomy" id="61472"/>
    <lineage>
        <taxon>Eukaryota</taxon>
        <taxon>Metazoa</taxon>
        <taxon>Ecdysozoa</taxon>
        <taxon>Arthropoda</taxon>
        <taxon>Hexapoda</taxon>
        <taxon>Insecta</taxon>
        <taxon>Pterygota</taxon>
        <taxon>Neoptera</taxon>
        <taxon>Polyneoptera</taxon>
        <taxon>Phasmatodea</taxon>
        <taxon>Timematodea</taxon>
        <taxon>Timematoidea</taxon>
        <taxon>Timematidae</taxon>
        <taxon>Timema</taxon>
    </lineage>
</organism>
<proteinExistence type="inferred from homology"/>
<keyword evidence="5" id="KW-1133">Transmembrane helix</keyword>
<evidence type="ECO:0000313" key="7">
    <source>
        <dbReference type="EMBL" id="CAD7441869.1"/>
    </source>
</evidence>
<dbReference type="GO" id="GO:0009253">
    <property type="term" value="P:peptidoglycan catabolic process"/>
    <property type="evidence" value="ECO:0007669"/>
    <property type="project" value="InterPro"/>
</dbReference>
<evidence type="ECO:0000256" key="1">
    <source>
        <dbReference type="ARBA" id="ARBA00007553"/>
    </source>
</evidence>
<evidence type="ECO:0000256" key="5">
    <source>
        <dbReference type="SAM" id="Phobius"/>
    </source>
</evidence>
<dbReference type="EMBL" id="OD565474">
    <property type="protein sequence ID" value="CAD7441869.1"/>
    <property type="molecule type" value="Genomic_DNA"/>
</dbReference>
<feature type="domain" description="Peptidoglycan recognition protein family" evidence="6">
    <location>
        <begin position="263"/>
        <end position="392"/>
    </location>
</feature>
<protein>
    <recommendedName>
        <fullName evidence="6">Peptidoglycan recognition protein family domain-containing protein</fullName>
    </recommendedName>
</protein>
<keyword evidence="3" id="KW-0391">Immunity</keyword>
<dbReference type="Gene3D" id="3.40.80.10">
    <property type="entry name" value="Peptidoglycan recognition protein-like"/>
    <property type="match status" value="1"/>
</dbReference>
<dbReference type="GO" id="GO:0008270">
    <property type="term" value="F:zinc ion binding"/>
    <property type="evidence" value="ECO:0007669"/>
    <property type="project" value="InterPro"/>
</dbReference>
<dbReference type="PANTHER" id="PTHR11022">
    <property type="entry name" value="PEPTIDOGLYCAN RECOGNITION PROTEIN"/>
    <property type="match status" value="1"/>
</dbReference>
<dbReference type="GO" id="GO:0045087">
    <property type="term" value="P:innate immune response"/>
    <property type="evidence" value="ECO:0007669"/>
    <property type="project" value="UniProtKB-KW"/>
</dbReference>
<gene>
    <name evidence="7" type="ORF">TBIB3V08_LOCUS4314</name>
</gene>
<dbReference type="CDD" id="cd06583">
    <property type="entry name" value="PGRP"/>
    <property type="match status" value="1"/>
</dbReference>
<comment type="similarity">
    <text evidence="1">Belongs to the N-acetylmuramoyl-L-alanine amidase 2 family.</text>
</comment>
<evidence type="ECO:0000256" key="4">
    <source>
        <dbReference type="SAM" id="MobiDB-lite"/>
    </source>
</evidence>
<dbReference type="PANTHER" id="PTHR11022:SF74">
    <property type="entry name" value="PEPTIDOGLYCAN-RECOGNITION PROTEIN SA"/>
    <property type="match status" value="1"/>
</dbReference>
<feature type="region of interest" description="Disordered" evidence="4">
    <location>
        <begin position="360"/>
        <end position="421"/>
    </location>
</feature>
<dbReference type="InterPro" id="IPR015510">
    <property type="entry name" value="PGRP"/>
</dbReference>
<keyword evidence="5" id="KW-0812">Transmembrane</keyword>
<dbReference type="InterPro" id="IPR036505">
    <property type="entry name" value="Amidase/PGRP_sf"/>
</dbReference>
<feature type="compositionally biased region" description="Polar residues" evidence="4">
    <location>
        <begin position="361"/>
        <end position="387"/>
    </location>
</feature>
<name>A0A7R9EUV1_9NEOP</name>
<keyword evidence="2" id="KW-0399">Innate immunity</keyword>
<accession>A0A7R9EUV1</accession>
<feature type="compositionally biased region" description="Basic and acidic residues" evidence="4">
    <location>
        <begin position="15"/>
        <end position="33"/>
    </location>
</feature>
<feature type="region of interest" description="Disordered" evidence="4">
    <location>
        <begin position="1"/>
        <end position="58"/>
    </location>
</feature>
<dbReference type="GO" id="GO:0008745">
    <property type="term" value="F:N-acetylmuramoyl-L-alanine amidase activity"/>
    <property type="evidence" value="ECO:0007669"/>
    <property type="project" value="InterPro"/>
</dbReference>
<dbReference type="AlphaFoldDB" id="A0A7R9EUV1"/>
<dbReference type="InterPro" id="IPR002502">
    <property type="entry name" value="Amidase_domain"/>
</dbReference>
<keyword evidence="5" id="KW-0472">Membrane</keyword>